<dbReference type="CDD" id="cd06171">
    <property type="entry name" value="Sigma70_r4"/>
    <property type="match status" value="1"/>
</dbReference>
<feature type="domain" description="RNA polymerase sigma-70 region 2" evidence="6">
    <location>
        <begin position="36"/>
        <end position="102"/>
    </location>
</feature>
<proteinExistence type="inferred from homology"/>
<dbReference type="EMBL" id="JAUKPO010000011">
    <property type="protein sequence ID" value="MDO1448423.1"/>
    <property type="molecule type" value="Genomic_DNA"/>
</dbReference>
<dbReference type="InterPro" id="IPR007630">
    <property type="entry name" value="RNA_pol_sigma70_r4"/>
</dbReference>
<evidence type="ECO:0000259" key="6">
    <source>
        <dbReference type="Pfam" id="PF04542"/>
    </source>
</evidence>
<dbReference type="NCBIfam" id="TIGR02937">
    <property type="entry name" value="sigma70-ECF"/>
    <property type="match status" value="1"/>
</dbReference>
<dbReference type="SUPFAM" id="SSF88659">
    <property type="entry name" value="Sigma3 and sigma4 domains of RNA polymerase sigma factors"/>
    <property type="match status" value="1"/>
</dbReference>
<evidence type="ECO:0000256" key="4">
    <source>
        <dbReference type="ARBA" id="ARBA00023125"/>
    </source>
</evidence>
<organism evidence="8 9">
    <name type="scientific">Rhodocytophaga aerolata</name>
    <dbReference type="NCBI Taxonomy" id="455078"/>
    <lineage>
        <taxon>Bacteria</taxon>
        <taxon>Pseudomonadati</taxon>
        <taxon>Bacteroidota</taxon>
        <taxon>Cytophagia</taxon>
        <taxon>Cytophagales</taxon>
        <taxon>Rhodocytophagaceae</taxon>
        <taxon>Rhodocytophaga</taxon>
    </lineage>
</organism>
<keyword evidence="9" id="KW-1185">Reference proteome</keyword>
<dbReference type="InterPro" id="IPR039425">
    <property type="entry name" value="RNA_pol_sigma-70-like"/>
</dbReference>
<evidence type="ECO:0000256" key="2">
    <source>
        <dbReference type="ARBA" id="ARBA00023015"/>
    </source>
</evidence>
<dbReference type="Pfam" id="PF04545">
    <property type="entry name" value="Sigma70_r4"/>
    <property type="match status" value="1"/>
</dbReference>
<evidence type="ECO:0000259" key="7">
    <source>
        <dbReference type="Pfam" id="PF04545"/>
    </source>
</evidence>
<evidence type="ECO:0000313" key="9">
    <source>
        <dbReference type="Proteomes" id="UP001168528"/>
    </source>
</evidence>
<dbReference type="Gene3D" id="1.10.1740.10">
    <property type="match status" value="1"/>
</dbReference>
<keyword evidence="2" id="KW-0805">Transcription regulation</keyword>
<reference evidence="8" key="1">
    <citation type="submission" date="2023-07" db="EMBL/GenBank/DDBJ databases">
        <title>The genome sequence of Rhodocytophaga aerolata KACC 12507.</title>
        <authorList>
            <person name="Zhang X."/>
        </authorList>
    </citation>
    <scope>NUCLEOTIDE SEQUENCE</scope>
    <source>
        <strain evidence="8">KACC 12507</strain>
    </source>
</reference>
<keyword evidence="4" id="KW-0238">DNA-binding</keyword>
<accession>A0ABT8RB43</accession>
<comment type="caution">
    <text evidence="8">The sequence shown here is derived from an EMBL/GenBank/DDBJ whole genome shotgun (WGS) entry which is preliminary data.</text>
</comment>
<dbReference type="RefSeq" id="WP_302039223.1">
    <property type="nucleotide sequence ID" value="NZ_JAUKPO010000011.1"/>
</dbReference>
<dbReference type="PANTHER" id="PTHR43133:SF8">
    <property type="entry name" value="RNA POLYMERASE SIGMA FACTOR HI_1459-RELATED"/>
    <property type="match status" value="1"/>
</dbReference>
<dbReference type="InterPro" id="IPR013324">
    <property type="entry name" value="RNA_pol_sigma_r3/r4-like"/>
</dbReference>
<keyword evidence="5" id="KW-0804">Transcription</keyword>
<evidence type="ECO:0000256" key="5">
    <source>
        <dbReference type="ARBA" id="ARBA00023163"/>
    </source>
</evidence>
<sequence>MLFDNTPKLRTKKVPPEPSIEALRTGCADAYQALSRQCFPMVWKYIRNNHGSREDAIDLLQEAMVVLYRNLQKENFVLTCKASSYIYAVCRQNWLYFLRKQKLSSIDITSLVDTVPEETKPVESLTDEQLNALLDKLDQVSRQLLVLFYYQNKSLEEIAAQLNLTSANTVKVRKFRCLNRLKQFAKCM</sequence>
<name>A0ABT8RB43_9BACT</name>
<keyword evidence="3" id="KW-0731">Sigma factor</keyword>
<dbReference type="InterPro" id="IPR036388">
    <property type="entry name" value="WH-like_DNA-bd_sf"/>
</dbReference>
<feature type="domain" description="RNA polymerase sigma-70 region 4" evidence="7">
    <location>
        <begin position="133"/>
        <end position="183"/>
    </location>
</feature>
<gene>
    <name evidence="8" type="ORF">Q0590_19260</name>
</gene>
<dbReference type="Gene3D" id="1.10.10.10">
    <property type="entry name" value="Winged helix-like DNA-binding domain superfamily/Winged helix DNA-binding domain"/>
    <property type="match status" value="1"/>
</dbReference>
<evidence type="ECO:0000313" key="8">
    <source>
        <dbReference type="EMBL" id="MDO1448423.1"/>
    </source>
</evidence>
<protein>
    <submittedName>
        <fullName evidence="8">Sigma-70 family RNA polymerase sigma factor</fullName>
    </submittedName>
</protein>
<dbReference type="Pfam" id="PF04542">
    <property type="entry name" value="Sigma70_r2"/>
    <property type="match status" value="1"/>
</dbReference>
<comment type="similarity">
    <text evidence="1">Belongs to the sigma-70 factor family. ECF subfamily.</text>
</comment>
<dbReference type="InterPro" id="IPR007627">
    <property type="entry name" value="RNA_pol_sigma70_r2"/>
</dbReference>
<dbReference type="InterPro" id="IPR013325">
    <property type="entry name" value="RNA_pol_sigma_r2"/>
</dbReference>
<evidence type="ECO:0000256" key="1">
    <source>
        <dbReference type="ARBA" id="ARBA00010641"/>
    </source>
</evidence>
<dbReference type="Proteomes" id="UP001168528">
    <property type="component" value="Unassembled WGS sequence"/>
</dbReference>
<evidence type="ECO:0000256" key="3">
    <source>
        <dbReference type="ARBA" id="ARBA00023082"/>
    </source>
</evidence>
<dbReference type="PANTHER" id="PTHR43133">
    <property type="entry name" value="RNA POLYMERASE ECF-TYPE SIGMA FACTO"/>
    <property type="match status" value="1"/>
</dbReference>
<dbReference type="InterPro" id="IPR014284">
    <property type="entry name" value="RNA_pol_sigma-70_dom"/>
</dbReference>
<dbReference type="SUPFAM" id="SSF88946">
    <property type="entry name" value="Sigma2 domain of RNA polymerase sigma factors"/>
    <property type="match status" value="1"/>
</dbReference>